<reference evidence="2" key="1">
    <citation type="submission" date="2021-03" db="EMBL/GenBank/DDBJ databases">
        <title>Evolutionary innovations through gain and loss of genes in the ectomycorrhizal Boletales.</title>
        <authorList>
            <person name="Wu G."/>
            <person name="Miyauchi S."/>
            <person name="Morin E."/>
            <person name="Yang Z.-L."/>
            <person name="Xu J."/>
            <person name="Martin F.M."/>
        </authorList>
    </citation>
    <scope>NUCLEOTIDE SEQUENCE</scope>
    <source>
        <strain evidence="2">BR01</strain>
    </source>
</reference>
<protein>
    <submittedName>
        <fullName evidence="2">Uncharacterized protein</fullName>
    </submittedName>
</protein>
<evidence type="ECO:0000256" key="1">
    <source>
        <dbReference type="SAM" id="MobiDB-lite"/>
    </source>
</evidence>
<evidence type="ECO:0000313" key="2">
    <source>
        <dbReference type="EMBL" id="KAG6370344.1"/>
    </source>
</evidence>
<name>A0A8I2YE95_9AGAM</name>
<feature type="region of interest" description="Disordered" evidence="1">
    <location>
        <begin position="1"/>
        <end position="102"/>
    </location>
</feature>
<evidence type="ECO:0000313" key="3">
    <source>
        <dbReference type="Proteomes" id="UP000683000"/>
    </source>
</evidence>
<keyword evidence="3" id="KW-1185">Reference proteome</keyword>
<gene>
    <name evidence="2" type="ORF">JVT61DRAFT_12152</name>
</gene>
<dbReference type="EMBL" id="JAGFBS010000053">
    <property type="protein sequence ID" value="KAG6370344.1"/>
    <property type="molecule type" value="Genomic_DNA"/>
</dbReference>
<dbReference type="OrthoDB" id="10446935at2759"/>
<dbReference type="AlphaFoldDB" id="A0A8I2YE95"/>
<comment type="caution">
    <text evidence="2">The sequence shown here is derived from an EMBL/GenBank/DDBJ whole genome shotgun (WGS) entry which is preliminary data.</text>
</comment>
<organism evidence="2 3">
    <name type="scientific">Boletus reticuloceps</name>
    <dbReference type="NCBI Taxonomy" id="495285"/>
    <lineage>
        <taxon>Eukaryota</taxon>
        <taxon>Fungi</taxon>
        <taxon>Dikarya</taxon>
        <taxon>Basidiomycota</taxon>
        <taxon>Agaricomycotina</taxon>
        <taxon>Agaricomycetes</taxon>
        <taxon>Agaricomycetidae</taxon>
        <taxon>Boletales</taxon>
        <taxon>Boletineae</taxon>
        <taxon>Boletaceae</taxon>
        <taxon>Boletoideae</taxon>
        <taxon>Boletus</taxon>
    </lineage>
</organism>
<sequence>MAMEDHHTATVQPQTSQSTSWQVHEETTDIQNPHATCAKPTTPVDRSQTPQDEPLELRAGKEVGGGWEAGENTHRQNKAASKPQLPFPHLPKPISASLEGEQENRVAIDPADNGELQGIIDDPDDIWHDPRGRVGHLLAHTHGADTQCEDETVPGQMVKSAT</sequence>
<proteinExistence type="predicted"/>
<feature type="compositionally biased region" description="Polar residues" evidence="1">
    <location>
        <begin position="9"/>
        <end position="22"/>
    </location>
</feature>
<dbReference type="Proteomes" id="UP000683000">
    <property type="component" value="Unassembled WGS sequence"/>
</dbReference>
<accession>A0A8I2YE95</accession>